<protein>
    <submittedName>
        <fullName evidence="1">Uncharacterized protein</fullName>
    </submittedName>
</protein>
<organism evidence="1 2">
    <name type="scientific">Cronobacter phage CR8</name>
    <dbReference type="NCBI Taxonomy" id="1327934"/>
    <lineage>
        <taxon>Viruses</taxon>
        <taxon>Duplodnaviria</taxon>
        <taxon>Heunggongvirae</taxon>
        <taxon>Uroviricota</taxon>
        <taxon>Caudoviricetes</taxon>
        <taxon>Vequintavirinae</taxon>
        <taxon>Certrevirus</taxon>
        <taxon>Certrevirus CR8</taxon>
    </lineage>
</organism>
<dbReference type="GeneID" id="19686794"/>
<dbReference type="RefSeq" id="YP_009042280.1">
    <property type="nucleotide sequence ID" value="NC_024354.1"/>
</dbReference>
<accession>A0A060AM69</accession>
<reference evidence="1 2" key="1">
    <citation type="submission" date="2013-04" db="EMBL/GenBank/DDBJ databases">
        <title>Complete Genome Sequence of Cronobacter sakazakii Bacteriophage CR8.</title>
        <authorList>
            <person name="Kim Y."/>
            <person name="Shin H."/>
            <person name="Ryu S."/>
        </authorList>
    </citation>
    <scope>NUCLEOTIDE SEQUENCE [LARGE SCALE GENOMIC DNA]</scope>
</reference>
<name>A0A060AM69_9CAUD</name>
<evidence type="ECO:0000313" key="2">
    <source>
        <dbReference type="Proteomes" id="UP000026984"/>
    </source>
</evidence>
<sequence length="71" mass="7848">MFEIFCEWDVGQEGVLFTSEEAANNWMLNNDNLKDCFEDGLTGQAGIDDLISAGLLGTNYLTVLNEKGEKV</sequence>
<gene>
    <name evidence="1" type="ORF">CR8_043</name>
</gene>
<dbReference type="EMBL" id="KC954774">
    <property type="protein sequence ID" value="AIA64573.1"/>
    <property type="molecule type" value="Genomic_DNA"/>
</dbReference>
<proteinExistence type="predicted"/>
<evidence type="ECO:0000313" key="1">
    <source>
        <dbReference type="EMBL" id="AIA64573.1"/>
    </source>
</evidence>
<dbReference type="Proteomes" id="UP000026984">
    <property type="component" value="Segment"/>
</dbReference>
<keyword evidence="2" id="KW-1185">Reference proteome</keyword>
<dbReference type="KEGG" id="vg:19686794"/>